<proteinExistence type="predicted"/>
<evidence type="ECO:0000313" key="1">
    <source>
        <dbReference type="EMBL" id="QKS24711.1"/>
    </source>
</evidence>
<sequence>MVQGGKALWIKLKERLNKKKYNNDFLFKRFYFFKMINKFLGQYVK</sequence>
<evidence type="ECO:0000313" key="2">
    <source>
        <dbReference type="Proteomes" id="UP000509761"/>
    </source>
</evidence>
<protein>
    <submittedName>
        <fullName evidence="1">Uncharacterized protein</fullName>
    </submittedName>
</protein>
<name>A0AAP9T1R0_9GAMM</name>
<gene>
    <name evidence="1" type="ORF">FX987_02493</name>
</gene>
<organism evidence="1 2">
    <name type="scientific">Vreelandella titanicae</name>
    <dbReference type="NCBI Taxonomy" id="664683"/>
    <lineage>
        <taxon>Bacteria</taxon>
        <taxon>Pseudomonadati</taxon>
        <taxon>Pseudomonadota</taxon>
        <taxon>Gammaproteobacteria</taxon>
        <taxon>Oceanospirillales</taxon>
        <taxon>Halomonadaceae</taxon>
        <taxon>Vreelandella</taxon>
    </lineage>
</organism>
<dbReference type="AlphaFoldDB" id="A0AAP9T1R0"/>
<accession>A0AAP9T1R0</accession>
<reference evidence="1 2" key="1">
    <citation type="submission" date="2019-12" db="EMBL/GenBank/DDBJ databases">
        <title>Genome sequencing and assembly of endphytes of Porphyra tenera.</title>
        <authorList>
            <person name="Park J.M."/>
            <person name="Shin R."/>
            <person name="Jo S.H."/>
        </authorList>
    </citation>
    <scope>NUCLEOTIDE SEQUENCE [LARGE SCALE GENOMIC DNA]</scope>
    <source>
        <strain evidence="1 2">GPM3</strain>
    </source>
</reference>
<dbReference type="EMBL" id="CP054580">
    <property type="protein sequence ID" value="QKS24711.1"/>
    <property type="molecule type" value="Genomic_DNA"/>
</dbReference>
<keyword evidence="2" id="KW-1185">Reference proteome</keyword>
<dbReference type="Proteomes" id="UP000509761">
    <property type="component" value="Chromosome"/>
</dbReference>